<keyword evidence="2" id="KW-1185">Reference proteome</keyword>
<evidence type="ECO:0000313" key="2">
    <source>
        <dbReference type="Proteomes" id="UP000324222"/>
    </source>
</evidence>
<proteinExistence type="predicted"/>
<name>A0A5B7HEW1_PORTR</name>
<comment type="caution">
    <text evidence="1">The sequence shown here is derived from an EMBL/GenBank/DDBJ whole genome shotgun (WGS) entry which is preliminary data.</text>
</comment>
<gene>
    <name evidence="1" type="ORF">E2C01_062738</name>
</gene>
<sequence>MHLLILTKYTTKRVLLDPYILLSKPITMV</sequence>
<dbReference type="AlphaFoldDB" id="A0A5B7HEW1"/>
<dbReference type="Proteomes" id="UP000324222">
    <property type="component" value="Unassembled WGS sequence"/>
</dbReference>
<reference evidence="1 2" key="1">
    <citation type="submission" date="2019-05" db="EMBL/GenBank/DDBJ databases">
        <title>Another draft genome of Portunus trituberculatus and its Hox gene families provides insights of decapod evolution.</title>
        <authorList>
            <person name="Jeong J.-H."/>
            <person name="Song I."/>
            <person name="Kim S."/>
            <person name="Choi T."/>
            <person name="Kim D."/>
            <person name="Ryu S."/>
            <person name="Kim W."/>
        </authorList>
    </citation>
    <scope>NUCLEOTIDE SEQUENCE [LARGE SCALE GENOMIC DNA]</scope>
    <source>
        <tissue evidence="1">Muscle</tissue>
    </source>
</reference>
<accession>A0A5B7HEW1</accession>
<evidence type="ECO:0000313" key="1">
    <source>
        <dbReference type="EMBL" id="MPC68536.1"/>
    </source>
</evidence>
<protein>
    <submittedName>
        <fullName evidence="1">Uncharacterized protein</fullName>
    </submittedName>
</protein>
<organism evidence="1 2">
    <name type="scientific">Portunus trituberculatus</name>
    <name type="common">Swimming crab</name>
    <name type="synonym">Neptunus trituberculatus</name>
    <dbReference type="NCBI Taxonomy" id="210409"/>
    <lineage>
        <taxon>Eukaryota</taxon>
        <taxon>Metazoa</taxon>
        <taxon>Ecdysozoa</taxon>
        <taxon>Arthropoda</taxon>
        <taxon>Crustacea</taxon>
        <taxon>Multicrustacea</taxon>
        <taxon>Malacostraca</taxon>
        <taxon>Eumalacostraca</taxon>
        <taxon>Eucarida</taxon>
        <taxon>Decapoda</taxon>
        <taxon>Pleocyemata</taxon>
        <taxon>Brachyura</taxon>
        <taxon>Eubrachyura</taxon>
        <taxon>Portunoidea</taxon>
        <taxon>Portunidae</taxon>
        <taxon>Portuninae</taxon>
        <taxon>Portunus</taxon>
    </lineage>
</organism>
<dbReference type="EMBL" id="VSRR010027996">
    <property type="protein sequence ID" value="MPC68536.1"/>
    <property type="molecule type" value="Genomic_DNA"/>
</dbReference>